<sequence length="792" mass="88948">MEEPTPEQQKTSTNDKGCQTDEICNGSPEPTGPDSGSAHPPGCCVEPGDPPLLQKQIQTSRSGIQQIIECFRSGTTQLRHILLKEVDTIFECKLCRSLFRGLPNLITHKEFYCFPRHPEPDGSSREARQSTAMKELIEAIYPRKDECVVRLEPISTNQNAVFQHIAHDDKTTSQATAEHRKEKEKDRDKEKEPELKHTVLLEKADPDVLESEAENQEETEEEEEGGEAEEEEDEEEEEELQGMEEEDDGDEGTEDEGDPQDSPEKGSDVDVDVSDSSDPVLQGVTITCCMCSKDFYSRQSIRRHCRKMHQNRLEELRKFTEMRTVPISLLSMVKVPTGASPVKTPYGKSCPVCYKSFATKANVRRHFDEVHRGLRRDLITPDIATKPGQPLSLESKPGPTTTAAATPQYNLASGKCLVCKRKYSSQARLKRHLRIVHKIRPKVTATSAATAAANSAQTPLSSAGKKAVKRPASPPPQAEVQRRGRPKKYKREEQYRPRKLQEEGSDEGDASPTVRRPKLALGFDFKLLYCKLCKRQFSSRQNLDKHIELHTDNDNEIFIKFYRCPLCSYETRRKRDVLRHITVVHKKPGTYLSKIMATIESRAVKKPAELVLRNSGAVKRTQPPAASQHPKEEMNGRHEPAVAGTAPQSTRKHSDTPASSTPVTRRHEIPPPTPPVTRKHSLFHSSPPVTRKSDQHHHHHQQHSTTPHTRKQEAPQPLASAKQEPAESQHSTEVKVTKNFSLHACDMCGRAFAKKLYLETHKRSHRNAAAAAASTNDDNRTQGVSTRSKALL</sequence>
<feature type="compositionally biased region" description="Basic and acidic residues" evidence="12">
    <location>
        <begin position="166"/>
        <end position="206"/>
    </location>
</feature>
<feature type="compositionally biased region" description="Basic and acidic residues" evidence="12">
    <location>
        <begin position="490"/>
        <end position="502"/>
    </location>
</feature>
<keyword evidence="15" id="KW-1185">Reference proteome</keyword>
<evidence type="ECO:0000256" key="10">
    <source>
        <dbReference type="ARBA" id="ARBA00023242"/>
    </source>
</evidence>
<feature type="domain" description="C2H2-type" evidence="13">
    <location>
        <begin position="286"/>
        <end position="314"/>
    </location>
</feature>
<protein>
    <recommendedName>
        <fullName evidence="13">C2H2-type domain-containing protein</fullName>
    </recommendedName>
</protein>
<comment type="caution">
    <text evidence="14">The sequence shown here is derived from an EMBL/GenBank/DDBJ whole genome shotgun (WGS) entry which is preliminary data.</text>
</comment>
<keyword evidence="3" id="KW-0479">Metal-binding</keyword>
<evidence type="ECO:0000256" key="1">
    <source>
        <dbReference type="ARBA" id="ARBA00004123"/>
    </source>
</evidence>
<feature type="compositionally biased region" description="Polar residues" evidence="12">
    <location>
        <begin position="1"/>
        <end position="17"/>
    </location>
</feature>
<proteinExistence type="inferred from homology"/>
<evidence type="ECO:0000256" key="9">
    <source>
        <dbReference type="ARBA" id="ARBA00023163"/>
    </source>
</evidence>
<evidence type="ECO:0000256" key="8">
    <source>
        <dbReference type="ARBA" id="ARBA00023125"/>
    </source>
</evidence>
<evidence type="ECO:0000256" key="5">
    <source>
        <dbReference type="ARBA" id="ARBA00022771"/>
    </source>
</evidence>
<comment type="subcellular location">
    <subcellularLocation>
        <location evidence="1">Nucleus</location>
    </subcellularLocation>
</comment>
<evidence type="ECO:0000256" key="12">
    <source>
        <dbReference type="SAM" id="MobiDB-lite"/>
    </source>
</evidence>
<dbReference type="SMART" id="SM00355">
    <property type="entry name" value="ZnF_C2H2"/>
    <property type="match status" value="7"/>
</dbReference>
<feature type="region of interest" description="Disordered" evidence="12">
    <location>
        <begin position="166"/>
        <end position="278"/>
    </location>
</feature>
<organism evidence="14 15">
    <name type="scientific">Alosa alosa</name>
    <name type="common">allis shad</name>
    <dbReference type="NCBI Taxonomy" id="278164"/>
    <lineage>
        <taxon>Eukaryota</taxon>
        <taxon>Metazoa</taxon>
        <taxon>Chordata</taxon>
        <taxon>Craniata</taxon>
        <taxon>Vertebrata</taxon>
        <taxon>Euteleostomi</taxon>
        <taxon>Actinopterygii</taxon>
        <taxon>Neopterygii</taxon>
        <taxon>Teleostei</taxon>
        <taxon>Clupei</taxon>
        <taxon>Clupeiformes</taxon>
        <taxon>Clupeoidei</taxon>
        <taxon>Clupeidae</taxon>
        <taxon>Alosa</taxon>
    </lineage>
</organism>
<dbReference type="GO" id="GO:0005634">
    <property type="term" value="C:nucleus"/>
    <property type="evidence" value="ECO:0007669"/>
    <property type="project" value="UniProtKB-SubCell"/>
</dbReference>
<feature type="region of interest" description="Disordered" evidence="12">
    <location>
        <begin position="448"/>
        <end position="513"/>
    </location>
</feature>
<feature type="region of interest" description="Disordered" evidence="12">
    <location>
        <begin position="1"/>
        <end position="50"/>
    </location>
</feature>
<feature type="region of interest" description="Disordered" evidence="12">
    <location>
        <begin position="382"/>
        <end position="406"/>
    </location>
</feature>
<dbReference type="InterPro" id="IPR041697">
    <property type="entry name" value="Znf-C2H2_11"/>
</dbReference>
<gene>
    <name evidence="14" type="ORF">AALO_G00227250</name>
</gene>
<dbReference type="InterPro" id="IPR013087">
    <property type="entry name" value="Znf_C2H2_type"/>
</dbReference>
<keyword evidence="8" id="KW-0238">DNA-binding</keyword>
<dbReference type="Pfam" id="PF12874">
    <property type="entry name" value="zf-met"/>
    <property type="match status" value="1"/>
</dbReference>
<keyword evidence="6" id="KW-0862">Zinc</keyword>
<feature type="region of interest" description="Disordered" evidence="12">
    <location>
        <begin position="614"/>
        <end position="734"/>
    </location>
</feature>
<dbReference type="InterPro" id="IPR036236">
    <property type="entry name" value="Znf_C2H2_sf"/>
</dbReference>
<evidence type="ECO:0000256" key="3">
    <source>
        <dbReference type="ARBA" id="ARBA00022723"/>
    </source>
</evidence>
<dbReference type="InterPro" id="IPR039149">
    <property type="entry name" value="ZNF800"/>
</dbReference>
<name>A0AAV6FYH6_9TELE</name>
<keyword evidence="10" id="KW-0539">Nucleus</keyword>
<evidence type="ECO:0000313" key="14">
    <source>
        <dbReference type="EMBL" id="KAG5267903.1"/>
    </source>
</evidence>
<dbReference type="PROSITE" id="PS50157">
    <property type="entry name" value="ZINC_FINGER_C2H2_2"/>
    <property type="match status" value="5"/>
</dbReference>
<feature type="compositionally biased region" description="Basic and acidic residues" evidence="12">
    <location>
        <begin position="629"/>
        <end position="640"/>
    </location>
</feature>
<comment type="similarity">
    <text evidence="2">Belongs to the krueppel C2H2-type zinc-finger protein family.</text>
</comment>
<dbReference type="GO" id="GO:0008270">
    <property type="term" value="F:zinc ion binding"/>
    <property type="evidence" value="ECO:0007669"/>
    <property type="project" value="UniProtKB-KW"/>
</dbReference>
<feature type="compositionally biased region" description="Basic and acidic residues" evidence="12">
    <location>
        <begin position="724"/>
        <end position="734"/>
    </location>
</feature>
<dbReference type="SUPFAM" id="SSF57667">
    <property type="entry name" value="beta-beta-alpha zinc fingers"/>
    <property type="match status" value="2"/>
</dbReference>
<dbReference type="Pfam" id="PF16622">
    <property type="entry name" value="zf-C2H2_11"/>
    <property type="match status" value="1"/>
</dbReference>
<evidence type="ECO:0000256" key="6">
    <source>
        <dbReference type="ARBA" id="ARBA00022833"/>
    </source>
</evidence>
<dbReference type="AlphaFoldDB" id="A0AAV6FYH6"/>
<dbReference type="GO" id="GO:0003677">
    <property type="term" value="F:DNA binding"/>
    <property type="evidence" value="ECO:0007669"/>
    <property type="project" value="UniProtKB-KW"/>
</dbReference>
<evidence type="ECO:0000256" key="4">
    <source>
        <dbReference type="ARBA" id="ARBA00022737"/>
    </source>
</evidence>
<keyword evidence="4" id="KW-0677">Repeat</keyword>
<dbReference type="Pfam" id="PF13909">
    <property type="entry name" value="zf-H2C2_5"/>
    <property type="match status" value="1"/>
</dbReference>
<evidence type="ECO:0000256" key="2">
    <source>
        <dbReference type="ARBA" id="ARBA00006991"/>
    </source>
</evidence>
<feature type="domain" description="C2H2-type" evidence="13">
    <location>
        <begin position="528"/>
        <end position="555"/>
    </location>
</feature>
<feature type="domain" description="C2H2-type" evidence="13">
    <location>
        <begin position="743"/>
        <end position="770"/>
    </location>
</feature>
<feature type="domain" description="C2H2-type" evidence="13">
    <location>
        <begin position="348"/>
        <end position="376"/>
    </location>
</feature>
<dbReference type="Pfam" id="PF00096">
    <property type="entry name" value="zf-C2H2"/>
    <property type="match status" value="2"/>
</dbReference>
<evidence type="ECO:0000256" key="7">
    <source>
        <dbReference type="ARBA" id="ARBA00023015"/>
    </source>
</evidence>
<dbReference type="PANTHER" id="PTHR21020">
    <property type="entry name" value="ZINC FINGER PROTEIN 800"/>
    <property type="match status" value="1"/>
</dbReference>
<keyword evidence="7" id="KW-0805">Transcription regulation</keyword>
<evidence type="ECO:0000256" key="11">
    <source>
        <dbReference type="PROSITE-ProRule" id="PRU00042"/>
    </source>
</evidence>
<dbReference type="EMBL" id="JADWDJ010000017">
    <property type="protein sequence ID" value="KAG5267903.1"/>
    <property type="molecule type" value="Genomic_DNA"/>
</dbReference>
<feature type="region of interest" description="Disordered" evidence="12">
    <location>
        <begin position="768"/>
        <end position="792"/>
    </location>
</feature>
<keyword evidence="9" id="KW-0804">Transcription</keyword>
<evidence type="ECO:0000259" key="13">
    <source>
        <dbReference type="PROSITE" id="PS50157"/>
    </source>
</evidence>
<dbReference type="PROSITE" id="PS00028">
    <property type="entry name" value="ZINC_FINGER_C2H2_1"/>
    <property type="match status" value="5"/>
</dbReference>
<feature type="domain" description="C2H2-type" evidence="13">
    <location>
        <begin position="414"/>
        <end position="437"/>
    </location>
</feature>
<dbReference type="PANTHER" id="PTHR21020:SF0">
    <property type="entry name" value="ZINC FINGER PROTEIN 800"/>
    <property type="match status" value="1"/>
</dbReference>
<feature type="compositionally biased region" description="Acidic residues" evidence="12">
    <location>
        <begin position="207"/>
        <end position="261"/>
    </location>
</feature>
<keyword evidence="5 11" id="KW-0863">Zinc-finger</keyword>
<dbReference type="Proteomes" id="UP000823561">
    <property type="component" value="Chromosome 17"/>
</dbReference>
<accession>A0AAV6FYH6</accession>
<dbReference type="Gene3D" id="3.30.160.60">
    <property type="entry name" value="Classic Zinc Finger"/>
    <property type="match status" value="2"/>
</dbReference>
<evidence type="ECO:0000313" key="15">
    <source>
        <dbReference type="Proteomes" id="UP000823561"/>
    </source>
</evidence>
<reference evidence="14 15" key="1">
    <citation type="submission" date="2020-10" db="EMBL/GenBank/DDBJ databases">
        <title>Chromosome-scale genome assembly of the Allis shad, Alosa alosa.</title>
        <authorList>
            <person name="Margot Z."/>
            <person name="Christophe K."/>
            <person name="Cabau C."/>
            <person name="Louis A."/>
            <person name="Berthelot C."/>
            <person name="Parey E."/>
            <person name="Roest Crollius H."/>
            <person name="Montfort J."/>
            <person name="Robinson-Rechavi M."/>
            <person name="Bucao C."/>
            <person name="Bouchez O."/>
            <person name="Gislard M."/>
            <person name="Lluch J."/>
            <person name="Milhes M."/>
            <person name="Lampietro C."/>
            <person name="Lopez Roques C."/>
            <person name="Donnadieu C."/>
            <person name="Braasch I."/>
            <person name="Desvignes T."/>
            <person name="Postlethwait J."/>
            <person name="Bobe J."/>
            <person name="Guiguen Y."/>
        </authorList>
    </citation>
    <scope>NUCLEOTIDE SEQUENCE [LARGE SCALE GENOMIC DNA]</scope>
    <source>
        <strain evidence="14">M-15738</strain>
        <tissue evidence="14">Blood</tissue>
    </source>
</reference>
<feature type="compositionally biased region" description="Polar residues" evidence="12">
    <location>
        <begin position="781"/>
        <end position="792"/>
    </location>
</feature>